<feature type="domain" description="AMP-binding enzyme C-terminal" evidence="2">
    <location>
        <begin position="426"/>
        <end position="500"/>
    </location>
</feature>
<dbReference type="PANTHER" id="PTHR43767">
    <property type="entry name" value="LONG-CHAIN-FATTY-ACID--COA LIGASE"/>
    <property type="match status" value="1"/>
</dbReference>
<dbReference type="InterPro" id="IPR000873">
    <property type="entry name" value="AMP-dep_synth/lig_dom"/>
</dbReference>
<protein>
    <submittedName>
        <fullName evidence="3">Long-chain fatty acid--CoA ligase</fullName>
    </submittedName>
</protein>
<dbReference type="Proteomes" id="UP000190896">
    <property type="component" value="Unassembled WGS sequence"/>
</dbReference>
<dbReference type="CDD" id="cd05936">
    <property type="entry name" value="FC-FACS_FadD_like"/>
    <property type="match status" value="1"/>
</dbReference>
<dbReference type="InterPro" id="IPR025110">
    <property type="entry name" value="AMP-bd_C"/>
</dbReference>
<evidence type="ECO:0000313" key="3">
    <source>
        <dbReference type="EMBL" id="OOZ36162.1"/>
    </source>
</evidence>
<dbReference type="RefSeq" id="WP_078487597.1">
    <property type="nucleotide sequence ID" value="NZ_MPRJ01000052.1"/>
</dbReference>
<proteinExistence type="predicted"/>
<evidence type="ECO:0000259" key="2">
    <source>
        <dbReference type="Pfam" id="PF13193"/>
    </source>
</evidence>
<feature type="domain" description="AMP-dependent synthetase/ligase" evidence="1">
    <location>
        <begin position="13"/>
        <end position="375"/>
    </location>
</feature>
<sequence>MTDGQTPSIPDRFRATAAERADQPVICFPDREVTFSEVDRASDAVAASLVSQGIEKGDRVALYCINSDAFAIAYMGIVKSGAVVVPVNLLQNPREITYVLNDAGVRGLFYHQLFAEAVESFRGELKNLAFAVGMGSGPFKEGDLVFDEFCANTSVPPKPEFDTANDLAAILYTSGTTGHPKGAMLTHRNLVSNTNSVVQALQLRPGEDRLLVVLPMFHSFAATVGTLTPLLHGLSLAPVPKFDPAAVCDVIEAVGATVFLGVPSMYSVLLRLPDEQVAKWKSVRYCVSGGAAMPVEVMRQFEAQYGLAIHEGDGPTECSPVTCVNPIGGERKAASVGLPVPDVEMEIYDDEGKQLAVDVIGEICVRGPNVMKGYWNLPEATTESFFGEWVRTGDLGYKDVDGYVYIVDRKKDMVIVNGMNVYPRMVEEVLYQFPKMAEAAVVGEPSELHGEIVVAYVVAREGEEMTPAEVRAYCCENLGPHQVPRKVVVKDALPKNAAGKILKRELRKAGELERGGDSRETES</sequence>
<dbReference type="EMBL" id="MPRJ01000052">
    <property type="protein sequence ID" value="OOZ36162.1"/>
    <property type="molecule type" value="Genomic_DNA"/>
</dbReference>
<dbReference type="AlphaFoldDB" id="A0A1T2KTL4"/>
<dbReference type="Gene3D" id="3.40.50.12780">
    <property type="entry name" value="N-terminal domain of ligase-like"/>
    <property type="match status" value="1"/>
</dbReference>
<dbReference type="SUPFAM" id="SSF56801">
    <property type="entry name" value="Acetyl-CoA synthetase-like"/>
    <property type="match status" value="1"/>
</dbReference>
<reference evidence="3 4" key="1">
    <citation type="submission" date="2016-11" db="EMBL/GenBank/DDBJ databases">
        <title>Mixed transmission modes and dynamic genome evolution in an obligate animal-bacterial symbiosis.</title>
        <authorList>
            <person name="Russell S.L."/>
            <person name="Corbett-Detig R.B."/>
            <person name="Cavanaugh C.M."/>
        </authorList>
    </citation>
    <scope>NUCLEOTIDE SEQUENCE [LARGE SCALE GENOMIC DNA]</scope>
    <source>
        <strain evidence="3">Se-Cadez</strain>
    </source>
</reference>
<dbReference type="InterPro" id="IPR042099">
    <property type="entry name" value="ANL_N_sf"/>
</dbReference>
<evidence type="ECO:0000313" key="4">
    <source>
        <dbReference type="Proteomes" id="UP000190896"/>
    </source>
</evidence>
<dbReference type="Pfam" id="PF13193">
    <property type="entry name" value="AMP-binding_C"/>
    <property type="match status" value="1"/>
</dbReference>
<dbReference type="InterPro" id="IPR045851">
    <property type="entry name" value="AMP-bd_C_sf"/>
</dbReference>
<gene>
    <name evidence="3" type="ORF">BOW51_08525</name>
</gene>
<comment type="caution">
    <text evidence="3">The sequence shown here is derived from an EMBL/GenBank/DDBJ whole genome shotgun (WGS) entry which is preliminary data.</text>
</comment>
<keyword evidence="3" id="KW-0436">Ligase</keyword>
<dbReference type="Gene3D" id="3.30.300.30">
    <property type="match status" value="1"/>
</dbReference>
<accession>A0A1T2KTL4</accession>
<dbReference type="InterPro" id="IPR050237">
    <property type="entry name" value="ATP-dep_AMP-bd_enzyme"/>
</dbReference>
<organism evidence="3 4">
    <name type="scientific">Solemya velesiana gill symbiont</name>
    <dbReference type="NCBI Taxonomy" id="1918948"/>
    <lineage>
        <taxon>Bacteria</taxon>
        <taxon>Pseudomonadati</taxon>
        <taxon>Pseudomonadota</taxon>
        <taxon>Gammaproteobacteria</taxon>
        <taxon>sulfur-oxidizing symbionts</taxon>
    </lineage>
</organism>
<dbReference type="PANTHER" id="PTHR43767:SF1">
    <property type="entry name" value="NONRIBOSOMAL PEPTIDE SYNTHASE PES1 (EUROFUNG)-RELATED"/>
    <property type="match status" value="1"/>
</dbReference>
<dbReference type="GO" id="GO:0016878">
    <property type="term" value="F:acid-thiol ligase activity"/>
    <property type="evidence" value="ECO:0007669"/>
    <property type="project" value="UniProtKB-ARBA"/>
</dbReference>
<name>A0A1T2KTL4_9GAMM</name>
<dbReference type="Pfam" id="PF00501">
    <property type="entry name" value="AMP-binding"/>
    <property type="match status" value="1"/>
</dbReference>
<evidence type="ECO:0000259" key="1">
    <source>
        <dbReference type="Pfam" id="PF00501"/>
    </source>
</evidence>
<dbReference type="PROSITE" id="PS00455">
    <property type="entry name" value="AMP_BINDING"/>
    <property type="match status" value="1"/>
</dbReference>
<dbReference type="OrthoDB" id="9803968at2"/>
<dbReference type="NCBIfam" id="NF004837">
    <property type="entry name" value="PRK06187.1"/>
    <property type="match status" value="1"/>
</dbReference>
<dbReference type="InterPro" id="IPR020845">
    <property type="entry name" value="AMP-binding_CS"/>
</dbReference>
<keyword evidence="4" id="KW-1185">Reference proteome</keyword>